<evidence type="ECO:0000313" key="2">
    <source>
        <dbReference type="Proteomes" id="UP000183954"/>
    </source>
</evidence>
<gene>
    <name evidence="1" type="ORF">SAMN02746098_04610</name>
</gene>
<reference evidence="2" key="1">
    <citation type="submission" date="2016-11" db="EMBL/GenBank/DDBJ databases">
        <authorList>
            <person name="Varghese N."/>
            <person name="Submissions S."/>
        </authorList>
    </citation>
    <scope>NUCLEOTIDE SEQUENCE [LARGE SCALE GENOMIC DNA]</scope>
    <source>
        <strain evidence="2">DSM 15449</strain>
    </source>
</reference>
<dbReference type="EMBL" id="FQXJ01000025">
    <property type="protein sequence ID" value="SHI77614.1"/>
    <property type="molecule type" value="Genomic_DNA"/>
</dbReference>
<dbReference type="AlphaFoldDB" id="A0A1M6DWI3"/>
<dbReference type="RefSeq" id="WP_282434043.1">
    <property type="nucleotide sequence ID" value="NZ_FQXJ01000025.1"/>
</dbReference>
<name>A0A1M6DWI3_9FIRM</name>
<protein>
    <submittedName>
        <fullName evidence="1">Uncharacterized protein</fullName>
    </submittedName>
</protein>
<keyword evidence="2" id="KW-1185">Reference proteome</keyword>
<organism evidence="1 2">
    <name type="scientific">Desulfosporosinus lacus DSM 15449</name>
    <dbReference type="NCBI Taxonomy" id="1121420"/>
    <lineage>
        <taxon>Bacteria</taxon>
        <taxon>Bacillati</taxon>
        <taxon>Bacillota</taxon>
        <taxon>Clostridia</taxon>
        <taxon>Eubacteriales</taxon>
        <taxon>Desulfitobacteriaceae</taxon>
        <taxon>Desulfosporosinus</taxon>
    </lineage>
</organism>
<dbReference type="Proteomes" id="UP000183954">
    <property type="component" value="Unassembled WGS sequence"/>
</dbReference>
<evidence type="ECO:0000313" key="1">
    <source>
        <dbReference type="EMBL" id="SHI77614.1"/>
    </source>
</evidence>
<proteinExistence type="predicted"/>
<sequence length="42" mass="4741">MMGMMKRKSSLFSPRSLVIHAIGISAAVWLGKVWGDNDRMFD</sequence>
<accession>A0A1M6DWI3</accession>